<reference evidence="2 3" key="1">
    <citation type="journal article" date="2004" name="Syst. Appl. Microbiol.">
        <title>Cryptoendolithic actinomycetes from antarctic sandstone rock samples: Micromonospora endolithica sp. nov. and two isolates related to Micromonospora coerulea Jensen 1932.</title>
        <authorList>
            <person name="Hirsch P."/>
            <person name="Mevs U."/>
            <person name="Kroppenstedt R.M."/>
            <person name="Schumann P."/>
            <person name="Stackebrandt E."/>
        </authorList>
    </citation>
    <scope>NUCLEOTIDE SEQUENCE [LARGE SCALE GENOMIC DNA]</scope>
    <source>
        <strain evidence="2 3">JCM 12677</strain>
    </source>
</reference>
<proteinExistence type="predicted"/>
<comment type="caution">
    <text evidence="2">The sequence shown here is derived from an EMBL/GenBank/DDBJ whole genome shotgun (WGS) entry which is preliminary data.</text>
</comment>
<organism evidence="2 3">
    <name type="scientific">Micromonospora endolithica</name>
    <dbReference type="NCBI Taxonomy" id="230091"/>
    <lineage>
        <taxon>Bacteria</taxon>
        <taxon>Bacillati</taxon>
        <taxon>Actinomycetota</taxon>
        <taxon>Actinomycetes</taxon>
        <taxon>Micromonosporales</taxon>
        <taxon>Micromonosporaceae</taxon>
        <taxon>Micromonospora</taxon>
    </lineage>
</organism>
<dbReference type="EMBL" id="RBAK01000008">
    <property type="protein sequence ID" value="RKN43450.1"/>
    <property type="molecule type" value="Genomic_DNA"/>
</dbReference>
<keyword evidence="1" id="KW-0472">Membrane</keyword>
<keyword evidence="1" id="KW-1133">Transmembrane helix</keyword>
<accession>A0A3A9Z5E0</accession>
<dbReference type="AlphaFoldDB" id="A0A3A9Z5E0"/>
<evidence type="ECO:0000313" key="3">
    <source>
        <dbReference type="Proteomes" id="UP000281726"/>
    </source>
</evidence>
<feature type="transmembrane region" description="Helical" evidence="1">
    <location>
        <begin position="34"/>
        <end position="51"/>
    </location>
</feature>
<evidence type="ECO:0000313" key="2">
    <source>
        <dbReference type="EMBL" id="RKN43450.1"/>
    </source>
</evidence>
<keyword evidence="3" id="KW-1185">Reference proteome</keyword>
<keyword evidence="1" id="KW-0812">Transmembrane</keyword>
<feature type="transmembrane region" description="Helical" evidence="1">
    <location>
        <begin position="12"/>
        <end position="28"/>
    </location>
</feature>
<gene>
    <name evidence="2" type="ORF">D7223_20585</name>
</gene>
<sequence>MGYRRKNARPRVALWMLVALGDIVLLLASVGLPLLVALLSVVTVTLGGLGARRIMRRGVLASNDPVAVPVAARRRA</sequence>
<evidence type="ECO:0000256" key="1">
    <source>
        <dbReference type="SAM" id="Phobius"/>
    </source>
</evidence>
<name>A0A3A9Z5E0_9ACTN</name>
<protein>
    <submittedName>
        <fullName evidence="2">Uncharacterized protein</fullName>
    </submittedName>
</protein>
<dbReference type="Proteomes" id="UP000281726">
    <property type="component" value="Unassembled WGS sequence"/>
</dbReference>
<dbReference type="RefSeq" id="WP_120730044.1">
    <property type="nucleotide sequence ID" value="NZ_RBAK01000008.1"/>
</dbReference>